<dbReference type="SMART" id="SM00436">
    <property type="entry name" value="TOP1Bc"/>
    <property type="match status" value="1"/>
</dbReference>
<keyword evidence="5 7" id="KW-0238">DNA-binding</keyword>
<feature type="domain" description="Toprim" evidence="9">
    <location>
        <begin position="6"/>
        <end position="161"/>
    </location>
</feature>
<dbReference type="AlphaFoldDB" id="A0AAV9J141"/>
<dbReference type="InterPro" id="IPR034144">
    <property type="entry name" value="TOPRIM_TopoIII"/>
</dbReference>
<dbReference type="Pfam" id="PF01751">
    <property type="entry name" value="Toprim"/>
    <property type="match status" value="1"/>
</dbReference>
<evidence type="ECO:0000259" key="9">
    <source>
        <dbReference type="PROSITE" id="PS50880"/>
    </source>
</evidence>
<evidence type="ECO:0000256" key="4">
    <source>
        <dbReference type="ARBA" id="ARBA00023029"/>
    </source>
</evidence>
<dbReference type="InterPro" id="IPR023405">
    <property type="entry name" value="Topo_IA_core_domain"/>
</dbReference>
<dbReference type="GO" id="GO:0005634">
    <property type="term" value="C:nucleus"/>
    <property type="evidence" value="ECO:0007669"/>
    <property type="project" value="TreeGrafter"/>
</dbReference>
<dbReference type="PROSITE" id="PS50880">
    <property type="entry name" value="TOPRIM"/>
    <property type="match status" value="1"/>
</dbReference>
<dbReference type="CDD" id="cd00186">
    <property type="entry name" value="TOP1Ac"/>
    <property type="match status" value="1"/>
</dbReference>
<comment type="caution">
    <text evidence="11">The sequence shown here is derived from an EMBL/GenBank/DDBJ whole genome shotgun (WGS) entry which is preliminary data.</text>
</comment>
<evidence type="ECO:0000256" key="8">
    <source>
        <dbReference type="SAM" id="MobiDB-lite"/>
    </source>
</evidence>
<evidence type="ECO:0000256" key="7">
    <source>
        <dbReference type="RuleBase" id="RU362092"/>
    </source>
</evidence>
<dbReference type="InterPro" id="IPR003602">
    <property type="entry name" value="Topo_IA_DNA-bd_dom"/>
</dbReference>
<dbReference type="EMBL" id="JANCYW010000016">
    <property type="protein sequence ID" value="KAK4538126.1"/>
    <property type="molecule type" value="Genomic_DNA"/>
</dbReference>
<dbReference type="GO" id="GO:0006281">
    <property type="term" value="P:DNA repair"/>
    <property type="evidence" value="ECO:0007669"/>
    <property type="project" value="TreeGrafter"/>
</dbReference>
<dbReference type="InterPro" id="IPR013497">
    <property type="entry name" value="Topo_IA_cen"/>
</dbReference>
<feature type="compositionally biased region" description="Acidic residues" evidence="8">
    <location>
        <begin position="620"/>
        <end position="629"/>
    </location>
</feature>
<dbReference type="SMART" id="SM00437">
    <property type="entry name" value="TOP1Ac"/>
    <property type="match status" value="1"/>
</dbReference>
<evidence type="ECO:0000313" key="11">
    <source>
        <dbReference type="EMBL" id="KAK4538126.1"/>
    </source>
</evidence>
<comment type="function">
    <text evidence="7">Introduces a single-strand break via transesterification at a target site in duplex DNA. Releases the supercoiling and torsional tension of DNA introduced during the DNA replication and transcription by transiently cleaving and rejoining one strand of the DNA duplex. The scissile phosphodiester is attacked by the catalytic tyrosine of the enzyme, resulting in the formation of a DNA-(5'-phosphotyrosyl)-enzyme intermediate and the expulsion of a 3'-OH DNA strand.</text>
</comment>
<evidence type="ECO:0000256" key="1">
    <source>
        <dbReference type="ARBA" id="ARBA00000213"/>
    </source>
</evidence>
<feature type="region of interest" description="Disordered" evidence="8">
    <location>
        <begin position="614"/>
        <end position="647"/>
    </location>
</feature>
<dbReference type="InterPro" id="IPR013825">
    <property type="entry name" value="Topo_IA_cen_sub2"/>
</dbReference>
<evidence type="ECO:0000256" key="6">
    <source>
        <dbReference type="ARBA" id="ARBA00023235"/>
    </source>
</evidence>
<dbReference type="FunFam" id="1.10.290.10:FF:000001">
    <property type="entry name" value="DNA topoisomerase"/>
    <property type="match status" value="1"/>
</dbReference>
<dbReference type="InterPro" id="IPR023406">
    <property type="entry name" value="Topo_IA_AS"/>
</dbReference>
<dbReference type="Proteomes" id="UP001301350">
    <property type="component" value="Unassembled WGS sequence"/>
</dbReference>
<dbReference type="Gene3D" id="2.70.20.10">
    <property type="entry name" value="Topoisomerase I, domain 3"/>
    <property type="match status" value="1"/>
</dbReference>
<comment type="similarity">
    <text evidence="2 7">Belongs to the type IA topoisomerase family.</text>
</comment>
<gene>
    <name evidence="11" type="ORF">CDCA_CDCA16G4151</name>
</gene>
<dbReference type="InterPro" id="IPR003601">
    <property type="entry name" value="Topo_IA_2"/>
</dbReference>
<proteinExistence type="inferred from homology"/>
<sequence>MAGALRVLNVAEKPSVAREAARVLSHGRAQRRNGRSPYHPNWHWTTTLTLASQTGERLSVQEMVFTAVSGHVEEVEFESPYHQWDTCSPLDLLDATHIPTRRYVPERNRQMVENLDMLARNSQVLVLWLDCDAEGEAIAEEVLRACSRAQPAWRAAASRLTPEAALRGVLVYRARFSALTGRDLFRACATLQRLDWRVVDAVVTRQEIDLRAGAAFTRWLTRRIRQRFPQVVRRSGVGTRGGRPVSAPGDVISYGPCQFPALGLVVKRYWEMRRFQKTPFWSIRITVRDGAATRTLSVPGEQALPSPTVLFYWDRGRLFDRDQAYELFLRVHDAASQEDCLRIDRVEARTVRRHKPLPLATVELQKQASRRLRIASERTMEVAERLYQGGYISYPRTETDRFDTSDKGVEELRALVALQGDDARWGAFAHALLSPAQGIAGFEAPRAGRCDDRAHPPIHPTKAAPPGTLSGDEERLYEYIVRRFLACCSRDATGQQTTASLGVHEAAGVPQPLERFTARGLRITHRGYLEVFSRYDTWSEWTLPAWLRQATVAPRDFCVAELRLVASWTEPPPLLSEADLIAAMDQHGIGTDATIAEHIKKIQERQYVMKQAVRAAHSEDADDEDEEGNEGAGGTGRPRPRNGRATPAAPVARFVPMKLGVALMEAFERCELSLGEPTLRAEQEARQKRIVHGEATARETLPALLRSFRQALERLMQRNTDFDRAFAVYFAEAPAPGAAGAGGTAVPTVPVVAAPTLAASPPLARSAQTPTT</sequence>
<dbReference type="InterPro" id="IPR013826">
    <property type="entry name" value="Topo_IA_cen_sub3"/>
</dbReference>
<feature type="domain" description="Topo IA-type catalytic" evidence="10">
    <location>
        <begin position="195"/>
        <end position="712"/>
    </location>
</feature>
<evidence type="ECO:0000259" key="10">
    <source>
        <dbReference type="PROSITE" id="PS52039"/>
    </source>
</evidence>
<dbReference type="PROSITE" id="PS00396">
    <property type="entry name" value="TOPO_IA_1"/>
    <property type="match status" value="1"/>
</dbReference>
<dbReference type="GO" id="GO:0003677">
    <property type="term" value="F:DNA binding"/>
    <property type="evidence" value="ECO:0007669"/>
    <property type="project" value="UniProtKB-KW"/>
</dbReference>
<dbReference type="Pfam" id="PF01131">
    <property type="entry name" value="Topoisom_bac"/>
    <property type="match status" value="1"/>
</dbReference>
<dbReference type="InterPro" id="IPR013824">
    <property type="entry name" value="Topo_IA_cen_sub1"/>
</dbReference>
<reference evidence="11 12" key="1">
    <citation type="submission" date="2022-07" db="EMBL/GenBank/DDBJ databases">
        <title>Genome-wide signatures of adaptation to extreme environments.</title>
        <authorList>
            <person name="Cho C.H."/>
            <person name="Yoon H.S."/>
        </authorList>
    </citation>
    <scope>NUCLEOTIDE SEQUENCE [LARGE SCALE GENOMIC DNA]</scope>
    <source>
        <strain evidence="11 12">DBV 063 E5</strain>
    </source>
</reference>
<organism evidence="11 12">
    <name type="scientific">Cyanidium caldarium</name>
    <name type="common">Red alga</name>
    <dbReference type="NCBI Taxonomy" id="2771"/>
    <lineage>
        <taxon>Eukaryota</taxon>
        <taxon>Rhodophyta</taxon>
        <taxon>Bangiophyceae</taxon>
        <taxon>Cyanidiales</taxon>
        <taxon>Cyanidiaceae</taxon>
        <taxon>Cyanidium</taxon>
    </lineage>
</organism>
<dbReference type="Gene3D" id="1.10.290.10">
    <property type="entry name" value="Topoisomerase I, domain 4"/>
    <property type="match status" value="1"/>
</dbReference>
<dbReference type="SUPFAM" id="SSF56712">
    <property type="entry name" value="Prokaryotic type I DNA topoisomerase"/>
    <property type="match status" value="1"/>
</dbReference>
<dbReference type="GO" id="GO:0006310">
    <property type="term" value="P:DNA recombination"/>
    <property type="evidence" value="ECO:0007669"/>
    <property type="project" value="TreeGrafter"/>
</dbReference>
<evidence type="ECO:0000256" key="5">
    <source>
        <dbReference type="ARBA" id="ARBA00023125"/>
    </source>
</evidence>
<dbReference type="PRINTS" id="PR00417">
    <property type="entry name" value="PRTPISMRASEI"/>
</dbReference>
<evidence type="ECO:0000313" key="12">
    <source>
        <dbReference type="Proteomes" id="UP001301350"/>
    </source>
</evidence>
<dbReference type="GO" id="GO:0006265">
    <property type="term" value="P:DNA topological change"/>
    <property type="evidence" value="ECO:0007669"/>
    <property type="project" value="InterPro"/>
</dbReference>
<dbReference type="GO" id="GO:0031422">
    <property type="term" value="C:RecQ family helicase-topoisomerase III complex"/>
    <property type="evidence" value="ECO:0007669"/>
    <property type="project" value="TreeGrafter"/>
</dbReference>
<dbReference type="PANTHER" id="PTHR11390">
    <property type="entry name" value="PROKARYOTIC DNA TOPOISOMERASE"/>
    <property type="match status" value="1"/>
</dbReference>
<dbReference type="EC" id="5.6.2.1" evidence="3 7"/>
<dbReference type="InterPro" id="IPR000380">
    <property type="entry name" value="Topo_IA"/>
</dbReference>
<dbReference type="SMART" id="SM00493">
    <property type="entry name" value="TOPRIM"/>
    <property type="match status" value="1"/>
</dbReference>
<accession>A0AAV9J141</accession>
<comment type="catalytic activity">
    <reaction evidence="1 7">
        <text>ATP-independent breakage of single-stranded DNA, followed by passage and rejoining.</text>
        <dbReference type="EC" id="5.6.2.1"/>
    </reaction>
</comment>
<dbReference type="CDD" id="cd03362">
    <property type="entry name" value="TOPRIM_TopoIA_TopoIII"/>
    <property type="match status" value="1"/>
</dbReference>
<keyword evidence="6 7" id="KW-0413">Isomerase</keyword>
<keyword evidence="12" id="KW-1185">Reference proteome</keyword>
<dbReference type="GO" id="GO:0003917">
    <property type="term" value="F:DNA topoisomerase type I (single strand cut, ATP-independent) activity"/>
    <property type="evidence" value="ECO:0007669"/>
    <property type="project" value="UniProtKB-EC"/>
</dbReference>
<dbReference type="PROSITE" id="PS52039">
    <property type="entry name" value="TOPO_IA_2"/>
    <property type="match status" value="1"/>
</dbReference>
<evidence type="ECO:0000256" key="3">
    <source>
        <dbReference type="ARBA" id="ARBA00012891"/>
    </source>
</evidence>
<name>A0AAV9J141_CYACA</name>
<dbReference type="PANTHER" id="PTHR11390:SF21">
    <property type="entry name" value="DNA TOPOISOMERASE 3-ALPHA"/>
    <property type="match status" value="1"/>
</dbReference>
<evidence type="ECO:0000256" key="2">
    <source>
        <dbReference type="ARBA" id="ARBA00009446"/>
    </source>
</evidence>
<protein>
    <recommendedName>
        <fullName evidence="3 7">DNA topoisomerase</fullName>
        <ecNumber evidence="3 7">5.6.2.1</ecNumber>
    </recommendedName>
</protein>
<dbReference type="Gene3D" id="3.40.50.140">
    <property type="match status" value="1"/>
</dbReference>
<dbReference type="Gene3D" id="1.10.460.10">
    <property type="entry name" value="Topoisomerase I, domain 2"/>
    <property type="match status" value="1"/>
</dbReference>
<dbReference type="InterPro" id="IPR006171">
    <property type="entry name" value="TOPRIM_dom"/>
</dbReference>
<keyword evidence="4 7" id="KW-0799">Topoisomerase</keyword>